<evidence type="ECO:0000259" key="2">
    <source>
        <dbReference type="PROSITE" id="PS50086"/>
    </source>
</evidence>
<dbReference type="Proteomes" id="UP000699462">
    <property type="component" value="Unassembled WGS sequence"/>
</dbReference>
<reference evidence="3 4" key="1">
    <citation type="submission" date="2019-07" db="EMBL/GenBank/DDBJ databases">
        <title>Annotation for the trematode Paragonimus westermani.</title>
        <authorList>
            <person name="Choi Y.-J."/>
        </authorList>
    </citation>
    <scope>NUCLEOTIDE SEQUENCE [LARGE SCALE GENOMIC DNA]</scope>
    <source>
        <strain evidence="3">180907_Pwestermani</strain>
    </source>
</reference>
<dbReference type="PROSITE" id="PS50086">
    <property type="entry name" value="TBC_RABGAP"/>
    <property type="match status" value="1"/>
</dbReference>
<dbReference type="Pfam" id="PF00566">
    <property type="entry name" value="RabGAP-TBC"/>
    <property type="match status" value="1"/>
</dbReference>
<dbReference type="FunFam" id="1.10.472.80:FF:000001">
    <property type="entry name" value="TBC1 domain family member 22B"/>
    <property type="match status" value="1"/>
</dbReference>
<dbReference type="EMBL" id="JTDF01014116">
    <property type="protein sequence ID" value="KAF8563148.1"/>
    <property type="molecule type" value="Genomic_DNA"/>
</dbReference>
<dbReference type="PANTHER" id="PTHR22957">
    <property type="entry name" value="TBC1 DOMAIN FAMILY MEMBER GTPASE-ACTIVATING PROTEIN"/>
    <property type="match status" value="1"/>
</dbReference>
<proteinExistence type="predicted"/>
<dbReference type="GO" id="GO:0005096">
    <property type="term" value="F:GTPase activator activity"/>
    <property type="evidence" value="ECO:0007669"/>
    <property type="project" value="UniProtKB-KW"/>
</dbReference>
<evidence type="ECO:0000313" key="4">
    <source>
        <dbReference type="Proteomes" id="UP000699462"/>
    </source>
</evidence>
<dbReference type="SMART" id="SM00164">
    <property type="entry name" value="TBC"/>
    <property type="match status" value="1"/>
</dbReference>
<sequence length="250" mass="29636">MFHQIQKDLTRMTLLYRRPDLLPMFERILFIWSMRHPGSGYVQDINDLLTPFFVVFLAEYTRVDLNTSVELSLQYAPESVHLDAVEADVFWCTSHLFDTIQDNYTFAQPGIQNKVSMLASLIERVDVNLHRHLVAHNVEFLQFAFRWMNNLLIRELPLRCIIRLWDTYMAERSGFSAFHVYVCAAFLLQFSPELQRQQEFPGLMLLLQNFPTYHWTDEDINLVLAEAFWLQSRFASAPHHLDYRRQTTLD</sequence>
<dbReference type="OrthoDB" id="26371at2759"/>
<evidence type="ECO:0000313" key="3">
    <source>
        <dbReference type="EMBL" id="KAF8563148.1"/>
    </source>
</evidence>
<evidence type="ECO:0000256" key="1">
    <source>
        <dbReference type="ARBA" id="ARBA00022468"/>
    </source>
</evidence>
<dbReference type="SUPFAM" id="SSF47923">
    <property type="entry name" value="Ypt/Rab-GAP domain of gyp1p"/>
    <property type="match status" value="2"/>
</dbReference>
<organism evidence="3 4">
    <name type="scientific">Paragonimus westermani</name>
    <dbReference type="NCBI Taxonomy" id="34504"/>
    <lineage>
        <taxon>Eukaryota</taxon>
        <taxon>Metazoa</taxon>
        <taxon>Spiralia</taxon>
        <taxon>Lophotrochozoa</taxon>
        <taxon>Platyhelminthes</taxon>
        <taxon>Trematoda</taxon>
        <taxon>Digenea</taxon>
        <taxon>Plagiorchiida</taxon>
        <taxon>Troglotremata</taxon>
        <taxon>Troglotrematidae</taxon>
        <taxon>Paragonimus</taxon>
    </lineage>
</organism>
<gene>
    <name evidence="3" type="ORF">P879_12053</name>
</gene>
<feature type="domain" description="Rab-GAP TBC" evidence="2">
    <location>
        <begin position="1"/>
        <end position="172"/>
    </location>
</feature>
<dbReference type="InterPro" id="IPR035969">
    <property type="entry name" value="Rab-GAP_TBC_sf"/>
</dbReference>
<keyword evidence="4" id="KW-1185">Reference proteome</keyword>
<name>A0A8T0D8Q4_9TREM</name>
<dbReference type="PANTHER" id="PTHR22957:SF26">
    <property type="entry name" value="LD44506P"/>
    <property type="match status" value="1"/>
</dbReference>
<protein>
    <recommendedName>
        <fullName evidence="2">Rab-GAP TBC domain-containing protein</fullName>
    </recommendedName>
</protein>
<accession>A0A8T0D8Q4</accession>
<dbReference type="Gene3D" id="1.10.472.80">
    <property type="entry name" value="Ypt/Rab-GAP domain of gyp1p, domain 3"/>
    <property type="match status" value="1"/>
</dbReference>
<dbReference type="AlphaFoldDB" id="A0A8T0D8Q4"/>
<comment type="caution">
    <text evidence="3">The sequence shown here is derived from an EMBL/GenBank/DDBJ whole genome shotgun (WGS) entry which is preliminary data.</text>
</comment>
<dbReference type="InterPro" id="IPR000195">
    <property type="entry name" value="Rab-GAP-TBC_dom"/>
</dbReference>
<dbReference type="Gene3D" id="1.10.8.270">
    <property type="entry name" value="putative rabgap domain of human tbc1 domain family member 14 like domains"/>
    <property type="match status" value="1"/>
</dbReference>
<keyword evidence="1" id="KW-0343">GTPase activation</keyword>